<dbReference type="SUPFAM" id="SSF74653">
    <property type="entry name" value="TolA/TonB C-terminal domain"/>
    <property type="match status" value="1"/>
</dbReference>
<dbReference type="GO" id="GO:0016020">
    <property type="term" value="C:membrane"/>
    <property type="evidence" value="ECO:0007669"/>
    <property type="project" value="UniProtKB-SubCell"/>
</dbReference>
<sequence length="544" mass="58003">MDDCVGPFRLLRELGRGQNGAVFEAHDTRRDEIVALKVLRIALPEGDPDAADSGPESVAPLRFVREADAIRRLSHPNIVRIRDAGADRNRLYIAMERLHGETLRAKLQRGPLPVPEALSIALQVAAALAFAHGQGIMHRDVKPDNIFLLPDGTAKLMDFGAARVTGENSLTQTGSVIGSPAYMAPEQVSGEETDGRTDVWGLGATLFETVTGQKPFPGDSVASVMYAILHRRPDLSLVPWPALAHVLEKALAKRPSARPTSAAAFADELRRLPAMGDTPTPRGRAAFVPARSLLLAGSAVAAATLLLPIWLLRPQARTSDDRPIAASSGLPAVSAPPTSTVVGKPPTSAQAPAAPQASRTAARPPVVAPVTVEEQHRERAETRPPSPAALPGTAKPASPAKPKRPDRQQSGPILAGERETPPPVRPAPEREADPEVVTIVLPDEDPAPPKDGAGGGDREALAQFHPWPNLPRSLRGFRGEVSLLVSVDEDGLVTEVEIVKSSGNREVDARARRAALRWEYSPAIKNGRAVPTHMEEVLTFEGTP</sequence>
<feature type="compositionally biased region" description="Basic and acidic residues" evidence="12">
    <location>
        <begin position="373"/>
        <end position="382"/>
    </location>
</feature>
<evidence type="ECO:0000256" key="3">
    <source>
        <dbReference type="ARBA" id="ARBA00022527"/>
    </source>
</evidence>
<keyword evidence="9" id="KW-1133">Transmembrane helix</keyword>
<proteinExistence type="predicted"/>
<feature type="region of interest" description="Disordered" evidence="12">
    <location>
        <begin position="321"/>
        <end position="433"/>
    </location>
</feature>
<dbReference type="InterPro" id="IPR017441">
    <property type="entry name" value="Protein_kinase_ATP_BS"/>
</dbReference>
<dbReference type="SUPFAM" id="SSF56112">
    <property type="entry name" value="Protein kinase-like (PK-like)"/>
    <property type="match status" value="1"/>
</dbReference>
<evidence type="ECO:0000256" key="1">
    <source>
        <dbReference type="ARBA" id="ARBA00004167"/>
    </source>
</evidence>
<dbReference type="GO" id="GO:0004674">
    <property type="term" value="F:protein serine/threonine kinase activity"/>
    <property type="evidence" value="ECO:0007669"/>
    <property type="project" value="UniProtKB-KW"/>
</dbReference>
<evidence type="ECO:0000256" key="8">
    <source>
        <dbReference type="ARBA" id="ARBA00022840"/>
    </source>
</evidence>
<dbReference type="PROSITE" id="PS00108">
    <property type="entry name" value="PROTEIN_KINASE_ST"/>
    <property type="match status" value="1"/>
</dbReference>
<reference evidence="15" key="1">
    <citation type="submission" date="2020-02" db="EMBL/GenBank/DDBJ databases">
        <authorList>
            <person name="Meier V. D."/>
        </authorList>
    </citation>
    <scope>NUCLEOTIDE SEQUENCE</scope>
    <source>
        <strain evidence="15">AVDCRST_MAG63</strain>
    </source>
</reference>
<dbReference type="Pfam" id="PF03544">
    <property type="entry name" value="TonB_C"/>
    <property type="match status" value="1"/>
</dbReference>
<evidence type="ECO:0000256" key="5">
    <source>
        <dbReference type="ARBA" id="ARBA00022692"/>
    </source>
</evidence>
<comment type="subcellular location">
    <subcellularLocation>
        <location evidence="1">Membrane</location>
        <topology evidence="1">Single-pass membrane protein</topology>
    </subcellularLocation>
</comment>
<dbReference type="FunFam" id="1.10.510.10:FF:000021">
    <property type="entry name" value="Serine/threonine protein kinase"/>
    <property type="match status" value="1"/>
</dbReference>
<gene>
    <name evidence="15" type="ORF">AVDCRST_MAG63-5021</name>
</gene>
<dbReference type="EMBL" id="CADCTO010000699">
    <property type="protein sequence ID" value="CAA9298745.1"/>
    <property type="molecule type" value="Genomic_DNA"/>
</dbReference>
<dbReference type="Pfam" id="PF00069">
    <property type="entry name" value="Pkinase"/>
    <property type="match status" value="1"/>
</dbReference>
<dbReference type="InterPro" id="IPR011009">
    <property type="entry name" value="Kinase-like_dom_sf"/>
</dbReference>
<keyword evidence="7 15" id="KW-0418">Kinase</keyword>
<dbReference type="InterPro" id="IPR037682">
    <property type="entry name" value="TonB_C"/>
</dbReference>
<dbReference type="GO" id="GO:0005524">
    <property type="term" value="F:ATP binding"/>
    <property type="evidence" value="ECO:0007669"/>
    <property type="project" value="UniProtKB-UniRule"/>
</dbReference>
<dbReference type="Gene3D" id="3.30.1150.10">
    <property type="match status" value="1"/>
</dbReference>
<dbReference type="PANTHER" id="PTHR43289">
    <property type="entry name" value="MITOGEN-ACTIVATED PROTEIN KINASE KINASE KINASE 20-RELATED"/>
    <property type="match status" value="1"/>
</dbReference>
<evidence type="ECO:0000313" key="15">
    <source>
        <dbReference type="EMBL" id="CAA9298745.1"/>
    </source>
</evidence>
<dbReference type="InterPro" id="IPR006260">
    <property type="entry name" value="TonB/TolA_C"/>
</dbReference>
<dbReference type="InterPro" id="IPR000719">
    <property type="entry name" value="Prot_kinase_dom"/>
</dbReference>
<feature type="domain" description="TonB C-terminal" evidence="14">
    <location>
        <begin position="453"/>
        <end position="544"/>
    </location>
</feature>
<dbReference type="CDD" id="cd14014">
    <property type="entry name" value="STKc_PknB_like"/>
    <property type="match status" value="1"/>
</dbReference>
<dbReference type="PANTHER" id="PTHR43289:SF6">
    <property type="entry name" value="SERINE_THREONINE-PROTEIN KINASE NEKL-3"/>
    <property type="match status" value="1"/>
</dbReference>
<evidence type="ECO:0000256" key="7">
    <source>
        <dbReference type="ARBA" id="ARBA00022777"/>
    </source>
</evidence>
<feature type="domain" description="Protein kinase" evidence="13">
    <location>
        <begin position="8"/>
        <end position="275"/>
    </location>
</feature>
<evidence type="ECO:0000259" key="13">
    <source>
        <dbReference type="PROSITE" id="PS50011"/>
    </source>
</evidence>
<keyword evidence="4" id="KW-0808">Transferase</keyword>
<protein>
    <recommendedName>
        <fullName evidence="2">non-specific serine/threonine protein kinase</fullName>
        <ecNumber evidence="2">2.7.11.1</ecNumber>
    </recommendedName>
</protein>
<keyword evidence="10" id="KW-0472">Membrane</keyword>
<keyword evidence="5" id="KW-0812">Transmembrane</keyword>
<dbReference type="GO" id="GO:0055085">
    <property type="term" value="P:transmembrane transport"/>
    <property type="evidence" value="ECO:0007669"/>
    <property type="project" value="InterPro"/>
</dbReference>
<keyword evidence="3 15" id="KW-0723">Serine/threonine-protein kinase</keyword>
<feature type="compositionally biased region" description="Low complexity" evidence="12">
    <location>
        <begin position="345"/>
        <end position="372"/>
    </location>
</feature>
<accession>A0A6J4K964</accession>
<evidence type="ECO:0000256" key="9">
    <source>
        <dbReference type="ARBA" id="ARBA00022989"/>
    </source>
</evidence>
<dbReference type="PROSITE" id="PS50011">
    <property type="entry name" value="PROTEIN_KINASE_DOM"/>
    <property type="match status" value="1"/>
</dbReference>
<dbReference type="SMART" id="SM00220">
    <property type="entry name" value="S_TKc"/>
    <property type="match status" value="1"/>
</dbReference>
<evidence type="ECO:0000256" key="11">
    <source>
        <dbReference type="PROSITE-ProRule" id="PRU10141"/>
    </source>
</evidence>
<organism evidence="15">
    <name type="scientific">uncultured Armatimonadetes bacterium</name>
    <dbReference type="NCBI Taxonomy" id="157466"/>
    <lineage>
        <taxon>Bacteria</taxon>
        <taxon>Bacillati</taxon>
        <taxon>Armatimonadota</taxon>
        <taxon>environmental samples</taxon>
    </lineage>
</organism>
<evidence type="ECO:0000256" key="12">
    <source>
        <dbReference type="SAM" id="MobiDB-lite"/>
    </source>
</evidence>
<dbReference type="InterPro" id="IPR008271">
    <property type="entry name" value="Ser/Thr_kinase_AS"/>
</dbReference>
<name>A0A6J4K964_9BACT</name>
<dbReference type="PROSITE" id="PS52015">
    <property type="entry name" value="TONB_CTD"/>
    <property type="match status" value="1"/>
</dbReference>
<keyword evidence="6 11" id="KW-0547">Nucleotide-binding</keyword>
<dbReference type="AlphaFoldDB" id="A0A6J4K964"/>
<evidence type="ECO:0000256" key="10">
    <source>
        <dbReference type="ARBA" id="ARBA00023136"/>
    </source>
</evidence>
<dbReference type="Gene3D" id="3.30.200.20">
    <property type="entry name" value="Phosphorylase Kinase, domain 1"/>
    <property type="match status" value="1"/>
</dbReference>
<dbReference type="Gene3D" id="1.10.510.10">
    <property type="entry name" value="Transferase(Phosphotransferase) domain 1"/>
    <property type="match status" value="1"/>
</dbReference>
<dbReference type="NCBIfam" id="TIGR01352">
    <property type="entry name" value="tonB_Cterm"/>
    <property type="match status" value="1"/>
</dbReference>
<dbReference type="EC" id="2.7.11.1" evidence="2"/>
<evidence type="ECO:0000259" key="14">
    <source>
        <dbReference type="PROSITE" id="PS52015"/>
    </source>
</evidence>
<keyword evidence="8 11" id="KW-0067">ATP-binding</keyword>
<evidence type="ECO:0000256" key="2">
    <source>
        <dbReference type="ARBA" id="ARBA00012513"/>
    </source>
</evidence>
<feature type="binding site" evidence="11">
    <location>
        <position position="37"/>
    </location>
    <ligand>
        <name>ATP</name>
        <dbReference type="ChEBI" id="CHEBI:30616"/>
    </ligand>
</feature>
<dbReference type="PROSITE" id="PS00107">
    <property type="entry name" value="PROTEIN_KINASE_ATP"/>
    <property type="match status" value="1"/>
</dbReference>
<evidence type="ECO:0000256" key="4">
    <source>
        <dbReference type="ARBA" id="ARBA00022679"/>
    </source>
</evidence>
<evidence type="ECO:0000256" key="6">
    <source>
        <dbReference type="ARBA" id="ARBA00022741"/>
    </source>
</evidence>